<evidence type="ECO:0000313" key="2">
    <source>
        <dbReference type="EMBL" id="KAH0962512.1"/>
    </source>
</evidence>
<dbReference type="Pfam" id="PF06985">
    <property type="entry name" value="HET"/>
    <property type="match status" value="1"/>
</dbReference>
<dbReference type="OrthoDB" id="2288928at2759"/>
<dbReference type="Pfam" id="PF26639">
    <property type="entry name" value="Het-6_barrel"/>
    <property type="match status" value="1"/>
</dbReference>
<dbReference type="EMBL" id="JAIZPD010000006">
    <property type="protein sequence ID" value="KAH0962512.1"/>
    <property type="molecule type" value="Genomic_DNA"/>
</dbReference>
<proteinExistence type="predicted"/>
<comment type="caution">
    <text evidence="2">The sequence shown here is derived from an EMBL/GenBank/DDBJ whole genome shotgun (WGS) entry which is preliminary data.</text>
</comment>
<dbReference type="PANTHER" id="PTHR24148">
    <property type="entry name" value="ANKYRIN REPEAT DOMAIN-CONTAINING PROTEIN 39 HOMOLOG-RELATED"/>
    <property type="match status" value="1"/>
</dbReference>
<keyword evidence="3" id="KW-1185">Reference proteome</keyword>
<dbReference type="RefSeq" id="XP_044720025.1">
    <property type="nucleotide sequence ID" value="XM_044865085.1"/>
</dbReference>
<accession>A0A9P8MWW5</accession>
<name>A0A9P8MWW5_9HYPO</name>
<evidence type="ECO:0000313" key="3">
    <source>
        <dbReference type="Proteomes" id="UP000824596"/>
    </source>
</evidence>
<dbReference type="InterPro" id="IPR010730">
    <property type="entry name" value="HET"/>
</dbReference>
<gene>
    <name evidence="2" type="ORF">HRG_06614</name>
</gene>
<evidence type="ECO:0000259" key="1">
    <source>
        <dbReference type="Pfam" id="PF06985"/>
    </source>
</evidence>
<dbReference type="InterPro" id="IPR052895">
    <property type="entry name" value="HetReg/Transcr_Mod"/>
</dbReference>
<dbReference type="PANTHER" id="PTHR24148:SF64">
    <property type="entry name" value="HETEROKARYON INCOMPATIBILITY DOMAIN-CONTAINING PROTEIN"/>
    <property type="match status" value="1"/>
</dbReference>
<dbReference type="Proteomes" id="UP000824596">
    <property type="component" value="Unassembled WGS sequence"/>
</dbReference>
<organism evidence="2 3">
    <name type="scientific">Hirsutella rhossiliensis</name>
    <dbReference type="NCBI Taxonomy" id="111463"/>
    <lineage>
        <taxon>Eukaryota</taxon>
        <taxon>Fungi</taxon>
        <taxon>Dikarya</taxon>
        <taxon>Ascomycota</taxon>
        <taxon>Pezizomycotina</taxon>
        <taxon>Sordariomycetes</taxon>
        <taxon>Hypocreomycetidae</taxon>
        <taxon>Hypocreales</taxon>
        <taxon>Ophiocordycipitaceae</taxon>
        <taxon>Hirsutella</taxon>
    </lineage>
</organism>
<dbReference type="GeneID" id="68355743"/>
<dbReference type="AlphaFoldDB" id="A0A9P8MWW5"/>
<sequence>MNNLRRYVYTPLGTGCIRLLQVSAESNTLSGALRTVKIDDAPPYFTLSYSWDSQAPGQLIRVDGQVLSVSPSLAAFVQRLPGLTIDGRRVEWVWIDKICIDQDDLSERSRQVQLMSLIYSRAVRTLIWIGPDLDACSAAWQLVDEIYRVFQTQNPRAKFVADIPFRMYSDQNHAASGLPEWNDGLWRHLRRLFKLPWFTRSWIVQEVALSRGDPVILHGQRRYMWHHLGWASSWLRRNGYLRLEQVPNQIQNVETISNIRRSSAPWCLGALSVATSIKCHATDQRDKIYALIGLAAENQDVSHVPDALRANYKIDVTQVYTKVAIFLLWTYKTLSFLTRANGVSEDVSWAQRKHRLALLPSWVPNWCDFAVAERHVAKSLTWLSHPNDAGAATLRFPDHYNASCGLHAKLYESLDQSVLRLSGLKADIVVNTAVFDDVPQSSEGHGHDSQFLQLWRAALPSLQATKSLADWISCWINATTAEQYRLAGSTPEQILRDGSAFLLELLSSHKHPESSQEIIVQLREFPVGGKPESYTSLASNFCLHRKFIVTAKDRMGIGPDATRAGDQVFVIFGGGVPYIIRKQERGSLFVGESYIHGLMGGEAVQERQRGELVEEILEIR</sequence>
<reference evidence="2" key="1">
    <citation type="submission" date="2021-09" db="EMBL/GenBank/DDBJ databases">
        <title>A high-quality genome of the endoparasitic fungus Hirsutella rhossiliensis with a comparison of Hirsutella genomes reveals transposable elements contributing to genome size variation.</title>
        <authorList>
            <person name="Lin R."/>
            <person name="Jiao Y."/>
            <person name="Sun X."/>
            <person name="Ling J."/>
            <person name="Xie B."/>
            <person name="Cheng X."/>
        </authorList>
    </citation>
    <scope>NUCLEOTIDE SEQUENCE</scope>
    <source>
        <strain evidence="2">HR02</strain>
    </source>
</reference>
<protein>
    <submittedName>
        <fullName evidence="2">Heterokaryon incompatibility protein (HET) domain-containing protein</fullName>
    </submittedName>
</protein>
<feature type="domain" description="Heterokaryon incompatibility" evidence="1">
    <location>
        <begin position="44"/>
        <end position="206"/>
    </location>
</feature>